<feature type="region of interest" description="Disordered" evidence="1">
    <location>
        <begin position="365"/>
        <end position="397"/>
    </location>
</feature>
<evidence type="ECO:0000313" key="4">
    <source>
        <dbReference type="Proteomes" id="UP000217790"/>
    </source>
</evidence>
<evidence type="ECO:0008006" key="5">
    <source>
        <dbReference type="Google" id="ProtNLM"/>
    </source>
</evidence>
<evidence type="ECO:0000313" key="3">
    <source>
        <dbReference type="EMBL" id="PBK81853.1"/>
    </source>
</evidence>
<accession>A0A2H3D0I1</accession>
<gene>
    <name evidence="3" type="ORF">ARMGADRAFT_1090919</name>
</gene>
<name>A0A2H3D0I1_ARMGA</name>
<feature type="signal peptide" evidence="2">
    <location>
        <begin position="1"/>
        <end position="19"/>
    </location>
</feature>
<dbReference type="OrthoDB" id="10596467at2759"/>
<dbReference type="Proteomes" id="UP000217790">
    <property type="component" value="Unassembled WGS sequence"/>
</dbReference>
<sequence length="505" mass="56555">MRVVLPILLLATSAITANGSENNDSEKTFPPPPEWSLNPGWGSQGGGNWRSGSWELIGSSGSNNPVGAPLNSVPPPNTAPIPNSNYQPMWGILNLYYGQSHSAHMPGPPGMFYPQNWAMGRYMYPAQLAITAAQDDRMAVDDDHAPLHHPDNLDASPSKKDKGKTKATAEEVQQQEEEHNKDRSKAVRQEVQEESIPPKVLAIARRIHEQDRVRDLEDCLKQVHDSLAHALDHNRRLERELDNNHRGTKRTHSTRRDTSIHEQSSKRARCPPAGPSSDRQRVPHTNNTRNTDAEKRSSQQQPTKPRKKDAPKIKQLTVLPRCLEYLVPREGIAYLCDSRVHNSTISEGSSVDDWLSFLTGNMGAKPRYPDEPKPAKSPSISEADDLEGESDSDSDDEPWYIRWHCDNPLPSNMTNYRRKEREVFLKAEQKRFEQATHNLGLHQYHMALTRWESQPGRLPPSLPSTGGAGGLLERDNGFWGMLGLGFLYIAKFNLVLVNSKALNAG</sequence>
<feature type="compositionally biased region" description="Basic and acidic residues" evidence="1">
    <location>
        <begin position="254"/>
        <end position="265"/>
    </location>
</feature>
<feature type="compositionally biased region" description="Basic and acidic residues" evidence="1">
    <location>
        <begin position="176"/>
        <end position="191"/>
    </location>
</feature>
<feature type="region of interest" description="Disordered" evidence="1">
    <location>
        <begin position="18"/>
        <end position="42"/>
    </location>
</feature>
<feature type="compositionally biased region" description="Basic and acidic residues" evidence="1">
    <location>
        <begin position="236"/>
        <end position="245"/>
    </location>
</feature>
<feature type="chain" id="PRO_5013722735" description="BZIP domain-containing protein" evidence="2">
    <location>
        <begin position="20"/>
        <end position="505"/>
    </location>
</feature>
<reference evidence="4" key="1">
    <citation type="journal article" date="2017" name="Nat. Ecol. Evol.">
        <title>Genome expansion and lineage-specific genetic innovations in the forest pathogenic fungi Armillaria.</title>
        <authorList>
            <person name="Sipos G."/>
            <person name="Prasanna A.N."/>
            <person name="Walter M.C."/>
            <person name="O'Connor E."/>
            <person name="Balint B."/>
            <person name="Krizsan K."/>
            <person name="Kiss B."/>
            <person name="Hess J."/>
            <person name="Varga T."/>
            <person name="Slot J."/>
            <person name="Riley R."/>
            <person name="Boka B."/>
            <person name="Rigling D."/>
            <person name="Barry K."/>
            <person name="Lee J."/>
            <person name="Mihaltcheva S."/>
            <person name="LaButti K."/>
            <person name="Lipzen A."/>
            <person name="Waldron R."/>
            <person name="Moloney N.M."/>
            <person name="Sperisen C."/>
            <person name="Kredics L."/>
            <person name="Vagvoelgyi C."/>
            <person name="Patrignani A."/>
            <person name="Fitzpatrick D."/>
            <person name="Nagy I."/>
            <person name="Doyle S."/>
            <person name="Anderson J.B."/>
            <person name="Grigoriev I.V."/>
            <person name="Gueldener U."/>
            <person name="Muensterkoetter M."/>
            <person name="Nagy L.G."/>
        </authorList>
    </citation>
    <scope>NUCLEOTIDE SEQUENCE [LARGE SCALE GENOMIC DNA]</scope>
    <source>
        <strain evidence="4">Ar21-2</strain>
    </source>
</reference>
<dbReference type="AlphaFoldDB" id="A0A2H3D0I1"/>
<protein>
    <recommendedName>
        <fullName evidence="5">BZIP domain-containing protein</fullName>
    </recommendedName>
</protein>
<evidence type="ECO:0000256" key="1">
    <source>
        <dbReference type="SAM" id="MobiDB-lite"/>
    </source>
</evidence>
<organism evidence="3 4">
    <name type="scientific">Armillaria gallica</name>
    <name type="common">Bulbous honey fungus</name>
    <name type="synonym">Armillaria bulbosa</name>
    <dbReference type="NCBI Taxonomy" id="47427"/>
    <lineage>
        <taxon>Eukaryota</taxon>
        <taxon>Fungi</taxon>
        <taxon>Dikarya</taxon>
        <taxon>Basidiomycota</taxon>
        <taxon>Agaricomycotina</taxon>
        <taxon>Agaricomycetes</taxon>
        <taxon>Agaricomycetidae</taxon>
        <taxon>Agaricales</taxon>
        <taxon>Marasmiineae</taxon>
        <taxon>Physalacriaceae</taxon>
        <taxon>Armillaria</taxon>
    </lineage>
</organism>
<feature type="region of interest" description="Disordered" evidence="1">
    <location>
        <begin position="142"/>
        <end position="194"/>
    </location>
</feature>
<dbReference type="InParanoid" id="A0A2H3D0I1"/>
<evidence type="ECO:0000256" key="2">
    <source>
        <dbReference type="SAM" id="SignalP"/>
    </source>
</evidence>
<dbReference type="EMBL" id="KZ293724">
    <property type="protein sequence ID" value="PBK81853.1"/>
    <property type="molecule type" value="Genomic_DNA"/>
</dbReference>
<proteinExistence type="predicted"/>
<feature type="compositionally biased region" description="Acidic residues" evidence="1">
    <location>
        <begin position="382"/>
        <end position="397"/>
    </location>
</feature>
<keyword evidence="2" id="KW-0732">Signal</keyword>
<keyword evidence="4" id="KW-1185">Reference proteome</keyword>
<feature type="region of interest" description="Disordered" evidence="1">
    <location>
        <begin position="236"/>
        <end position="313"/>
    </location>
</feature>
<feature type="compositionally biased region" description="Basic and acidic residues" evidence="1">
    <location>
        <begin position="142"/>
        <end position="160"/>
    </location>
</feature>